<gene>
    <name evidence="2" type="ORF">Psi02_70810</name>
</gene>
<keyword evidence="3" id="KW-1185">Reference proteome</keyword>
<feature type="transmembrane region" description="Helical" evidence="1">
    <location>
        <begin position="43"/>
        <end position="65"/>
    </location>
</feature>
<keyword evidence="1" id="KW-0812">Transmembrane</keyword>
<evidence type="ECO:0000313" key="2">
    <source>
        <dbReference type="EMBL" id="GII50657.1"/>
    </source>
</evidence>
<reference evidence="2" key="1">
    <citation type="submission" date="2021-01" db="EMBL/GenBank/DDBJ databases">
        <title>Whole genome shotgun sequence of Planotetraspora silvatica NBRC 100141.</title>
        <authorList>
            <person name="Komaki H."/>
            <person name="Tamura T."/>
        </authorList>
    </citation>
    <scope>NUCLEOTIDE SEQUENCE</scope>
    <source>
        <strain evidence="2">NBRC 100141</strain>
    </source>
</reference>
<sequence length="97" mass="10966">MHVIGGLATIPLLFAKLWTVYPKLWQWPPFRSVPHAVERALVLLLVGGALFQLVTGPLNVSYAYLSPMTMSRSHRGQVPHRDDGIHRWRRSELLSPG</sequence>
<proteinExistence type="predicted"/>
<keyword evidence="1" id="KW-0472">Membrane</keyword>
<dbReference type="Proteomes" id="UP000644610">
    <property type="component" value="Unassembled WGS sequence"/>
</dbReference>
<name>A0A8J3USS2_9ACTN</name>
<comment type="caution">
    <text evidence="2">The sequence shown here is derived from an EMBL/GenBank/DDBJ whole genome shotgun (WGS) entry which is preliminary data.</text>
</comment>
<protein>
    <submittedName>
        <fullName evidence="2">Uncharacterized protein</fullName>
    </submittedName>
</protein>
<dbReference type="EMBL" id="BOOQ01000054">
    <property type="protein sequence ID" value="GII50657.1"/>
    <property type="molecule type" value="Genomic_DNA"/>
</dbReference>
<evidence type="ECO:0000313" key="3">
    <source>
        <dbReference type="Proteomes" id="UP000644610"/>
    </source>
</evidence>
<keyword evidence="1" id="KW-1133">Transmembrane helix</keyword>
<accession>A0A8J3USS2</accession>
<evidence type="ECO:0000256" key="1">
    <source>
        <dbReference type="SAM" id="Phobius"/>
    </source>
</evidence>
<dbReference type="AlphaFoldDB" id="A0A8J3USS2"/>
<organism evidence="2 3">
    <name type="scientific">Planotetraspora silvatica</name>
    <dbReference type="NCBI Taxonomy" id="234614"/>
    <lineage>
        <taxon>Bacteria</taxon>
        <taxon>Bacillati</taxon>
        <taxon>Actinomycetota</taxon>
        <taxon>Actinomycetes</taxon>
        <taxon>Streptosporangiales</taxon>
        <taxon>Streptosporangiaceae</taxon>
        <taxon>Planotetraspora</taxon>
    </lineage>
</organism>